<proteinExistence type="predicted"/>
<reference evidence="1" key="1">
    <citation type="submission" date="2023-03" db="EMBL/GenBank/DDBJ databases">
        <title>Massive genome expansion in bonnet fungi (Mycena s.s.) driven by repeated elements and novel gene families across ecological guilds.</title>
        <authorList>
            <consortium name="Lawrence Berkeley National Laboratory"/>
            <person name="Harder C.B."/>
            <person name="Miyauchi S."/>
            <person name="Viragh M."/>
            <person name="Kuo A."/>
            <person name="Thoen E."/>
            <person name="Andreopoulos B."/>
            <person name="Lu D."/>
            <person name="Skrede I."/>
            <person name="Drula E."/>
            <person name="Henrissat B."/>
            <person name="Morin E."/>
            <person name="Kohler A."/>
            <person name="Barry K."/>
            <person name="LaButti K."/>
            <person name="Morin E."/>
            <person name="Salamov A."/>
            <person name="Lipzen A."/>
            <person name="Mereny Z."/>
            <person name="Hegedus B."/>
            <person name="Baldrian P."/>
            <person name="Stursova M."/>
            <person name="Weitz H."/>
            <person name="Taylor A."/>
            <person name="Grigoriev I.V."/>
            <person name="Nagy L.G."/>
            <person name="Martin F."/>
            <person name="Kauserud H."/>
        </authorList>
    </citation>
    <scope>NUCLEOTIDE SEQUENCE</scope>
    <source>
        <strain evidence="1">CBHHK067</strain>
    </source>
</reference>
<evidence type="ECO:0000313" key="2">
    <source>
        <dbReference type="Proteomes" id="UP001221757"/>
    </source>
</evidence>
<dbReference type="EMBL" id="JARKIE010000091">
    <property type="protein sequence ID" value="KAJ7687023.1"/>
    <property type="molecule type" value="Genomic_DNA"/>
</dbReference>
<comment type="caution">
    <text evidence="1">The sequence shown here is derived from an EMBL/GenBank/DDBJ whole genome shotgun (WGS) entry which is preliminary data.</text>
</comment>
<protein>
    <submittedName>
        <fullName evidence="1">Uncharacterized protein</fullName>
    </submittedName>
</protein>
<dbReference type="AlphaFoldDB" id="A0AAD7DAY0"/>
<organism evidence="1 2">
    <name type="scientific">Mycena rosella</name>
    <name type="common">Pink bonnet</name>
    <name type="synonym">Agaricus rosellus</name>
    <dbReference type="NCBI Taxonomy" id="1033263"/>
    <lineage>
        <taxon>Eukaryota</taxon>
        <taxon>Fungi</taxon>
        <taxon>Dikarya</taxon>
        <taxon>Basidiomycota</taxon>
        <taxon>Agaricomycotina</taxon>
        <taxon>Agaricomycetes</taxon>
        <taxon>Agaricomycetidae</taxon>
        <taxon>Agaricales</taxon>
        <taxon>Marasmiineae</taxon>
        <taxon>Mycenaceae</taxon>
        <taxon>Mycena</taxon>
    </lineage>
</organism>
<dbReference type="Proteomes" id="UP001221757">
    <property type="component" value="Unassembled WGS sequence"/>
</dbReference>
<keyword evidence="2" id="KW-1185">Reference proteome</keyword>
<sequence>MLEQFCATTVDTNATIFNTRAQGMVWCTRERECLAAFQLIRFSCIKARERFAERFFSQRDELEALLEQAHRRVAVRTVSISRTFNNALTIVNILDGHLKFETLQLSLMHREMFDR</sequence>
<gene>
    <name evidence="1" type="ORF">B0H17DRAFT_1136528</name>
</gene>
<name>A0AAD7DAY0_MYCRO</name>
<evidence type="ECO:0000313" key="1">
    <source>
        <dbReference type="EMBL" id="KAJ7687023.1"/>
    </source>
</evidence>
<accession>A0AAD7DAY0</accession>